<dbReference type="SUPFAM" id="SSF48452">
    <property type="entry name" value="TPR-like"/>
    <property type="match status" value="1"/>
</dbReference>
<dbReference type="InterPro" id="IPR019734">
    <property type="entry name" value="TPR_rpt"/>
</dbReference>
<reference evidence="3" key="1">
    <citation type="submission" date="2022-09" db="EMBL/GenBank/DDBJ databases">
        <title>The genome sequence of Tsuneonella sp. YG55.</title>
        <authorList>
            <person name="Liu Y."/>
        </authorList>
    </citation>
    <scope>NUCLEOTIDE SEQUENCE</scope>
    <source>
        <strain evidence="3">YG55</strain>
    </source>
</reference>
<dbReference type="Proteomes" id="UP001142648">
    <property type="component" value="Unassembled WGS sequence"/>
</dbReference>
<accession>A0A9X2W0H0</accession>
<dbReference type="EMBL" id="JAOAMV010000001">
    <property type="protein sequence ID" value="MCT2557756.1"/>
    <property type="molecule type" value="Genomic_DNA"/>
</dbReference>
<keyword evidence="1" id="KW-0802">TPR repeat</keyword>
<evidence type="ECO:0000256" key="1">
    <source>
        <dbReference type="PROSITE-ProRule" id="PRU00339"/>
    </source>
</evidence>
<feature type="repeat" description="TPR" evidence="1">
    <location>
        <begin position="194"/>
        <end position="227"/>
    </location>
</feature>
<evidence type="ECO:0000256" key="2">
    <source>
        <dbReference type="SAM" id="SignalP"/>
    </source>
</evidence>
<dbReference type="Pfam" id="PF13432">
    <property type="entry name" value="TPR_16"/>
    <property type="match status" value="1"/>
</dbReference>
<evidence type="ECO:0000313" key="3">
    <source>
        <dbReference type="EMBL" id="MCT2557756.1"/>
    </source>
</evidence>
<protein>
    <submittedName>
        <fullName evidence="3">Tetratricopeptide repeat protein</fullName>
    </submittedName>
</protein>
<sequence length="276" mass="27879">MLALVLPIMLMQVGIAPTSSPVTAVPPELQDRPPRDTVRNAAMPDRPASRAAIDLCLDTARTDPAKARSYAEEWVSRTGGLQRAAGRHCLGVAAGHQGDWAAAAAAFLAARDEAGDEAGFKARMGALAGSALLAGGRPAEALAALDAARSAAAGDADLSGAIALDRASALVALGRPDAAVAALDEARRLIPADAHAWLLSATLARRLGDLATAQQQIERAAAIDPRDPAIGLEAGVIAALGGRDDAARQSFASVVAAAPDSPQAAAARTYLAQIGG</sequence>
<feature type="chain" id="PRO_5040831035" evidence="2">
    <location>
        <begin position="25"/>
        <end position="276"/>
    </location>
</feature>
<dbReference type="RefSeq" id="WP_259960516.1">
    <property type="nucleotide sequence ID" value="NZ_JAOAMV010000001.1"/>
</dbReference>
<dbReference type="PROSITE" id="PS50005">
    <property type="entry name" value="TPR"/>
    <property type="match status" value="1"/>
</dbReference>
<keyword evidence="2" id="KW-0732">Signal</keyword>
<organism evidence="3 4">
    <name type="scientific">Tsuneonella litorea</name>
    <dbReference type="NCBI Taxonomy" id="2976475"/>
    <lineage>
        <taxon>Bacteria</taxon>
        <taxon>Pseudomonadati</taxon>
        <taxon>Pseudomonadota</taxon>
        <taxon>Alphaproteobacteria</taxon>
        <taxon>Sphingomonadales</taxon>
        <taxon>Erythrobacteraceae</taxon>
        <taxon>Tsuneonella</taxon>
    </lineage>
</organism>
<keyword evidence="4" id="KW-1185">Reference proteome</keyword>
<dbReference type="AlphaFoldDB" id="A0A9X2W0H0"/>
<feature type="signal peptide" evidence="2">
    <location>
        <begin position="1"/>
        <end position="24"/>
    </location>
</feature>
<dbReference type="SMART" id="SM00028">
    <property type="entry name" value="TPR"/>
    <property type="match status" value="3"/>
</dbReference>
<proteinExistence type="predicted"/>
<dbReference type="InterPro" id="IPR011990">
    <property type="entry name" value="TPR-like_helical_dom_sf"/>
</dbReference>
<dbReference type="Gene3D" id="1.25.40.10">
    <property type="entry name" value="Tetratricopeptide repeat domain"/>
    <property type="match status" value="1"/>
</dbReference>
<comment type="caution">
    <text evidence="3">The sequence shown here is derived from an EMBL/GenBank/DDBJ whole genome shotgun (WGS) entry which is preliminary data.</text>
</comment>
<gene>
    <name evidence="3" type="ORF">N0B51_02045</name>
</gene>
<evidence type="ECO:0000313" key="4">
    <source>
        <dbReference type="Proteomes" id="UP001142648"/>
    </source>
</evidence>
<name>A0A9X2W0H0_9SPHN</name>